<dbReference type="AlphaFoldDB" id="A0A2R6PGG5"/>
<accession>A0A2R6PGG5</accession>
<keyword evidence="2" id="KW-1185">Reference proteome</keyword>
<name>A0A2R6PGG5_9APHY</name>
<proteinExistence type="predicted"/>
<evidence type="ECO:0000313" key="2">
    <source>
        <dbReference type="Proteomes" id="UP000186601"/>
    </source>
</evidence>
<dbReference type="InterPro" id="IPR040521">
    <property type="entry name" value="KDZ"/>
</dbReference>
<evidence type="ECO:0000313" key="1">
    <source>
        <dbReference type="EMBL" id="PSR90758.1"/>
    </source>
</evidence>
<sequence>MDLKLHISAYDINCQYRIHFDSRMAEFQELQEELEELRGFRCDCFPTTQAGIGKLHIPAHTLACRYKYSMHWLPGSAMTDGEAAERIWSVLNHLSLRTREMNAGHRHDVINEYHNDQNLRRTHQLARELTRKYTVAVKQRDSAVQTVENLEVTVTKHIGSDELAGWKRREEEWKVKVVDRRNHKDLDNPYELTKSKALSQKDALAELRENIVQGSTEDSLVGTIEEGVALQEMK</sequence>
<dbReference type="EMBL" id="MLYV02000492">
    <property type="protein sequence ID" value="PSR90758.1"/>
    <property type="molecule type" value="Genomic_DNA"/>
</dbReference>
<dbReference type="PANTHER" id="PTHR33104:SF2">
    <property type="entry name" value="CXC3 LIKE CYSTEINE CLUSTER DOMAIN-CONTAINING PROTEIN"/>
    <property type="match status" value="1"/>
</dbReference>
<organism evidence="1 2">
    <name type="scientific">Hermanssonia centrifuga</name>
    <dbReference type="NCBI Taxonomy" id="98765"/>
    <lineage>
        <taxon>Eukaryota</taxon>
        <taxon>Fungi</taxon>
        <taxon>Dikarya</taxon>
        <taxon>Basidiomycota</taxon>
        <taxon>Agaricomycotina</taxon>
        <taxon>Agaricomycetes</taxon>
        <taxon>Polyporales</taxon>
        <taxon>Meruliaceae</taxon>
        <taxon>Hermanssonia</taxon>
    </lineage>
</organism>
<gene>
    <name evidence="1" type="ORF">PHLCEN_2v4818</name>
</gene>
<comment type="caution">
    <text evidence="1">The sequence shown here is derived from an EMBL/GenBank/DDBJ whole genome shotgun (WGS) entry which is preliminary data.</text>
</comment>
<dbReference type="OrthoDB" id="2742161at2759"/>
<dbReference type="Pfam" id="PF18758">
    <property type="entry name" value="KDZ"/>
    <property type="match status" value="1"/>
</dbReference>
<reference evidence="1 2" key="1">
    <citation type="submission" date="2018-02" db="EMBL/GenBank/DDBJ databases">
        <title>Genome sequence of the basidiomycete white-rot fungus Phlebia centrifuga.</title>
        <authorList>
            <person name="Granchi Z."/>
            <person name="Peng M."/>
            <person name="de Vries R.P."/>
            <person name="Hilden K."/>
            <person name="Makela M.R."/>
            <person name="Grigoriev I."/>
            <person name="Riley R."/>
        </authorList>
    </citation>
    <scope>NUCLEOTIDE SEQUENCE [LARGE SCALE GENOMIC DNA]</scope>
    <source>
        <strain evidence="1 2">FBCC195</strain>
    </source>
</reference>
<dbReference type="Proteomes" id="UP000186601">
    <property type="component" value="Unassembled WGS sequence"/>
</dbReference>
<dbReference type="PANTHER" id="PTHR33104">
    <property type="entry name" value="SI:DKEY-29D5.2"/>
    <property type="match status" value="1"/>
</dbReference>
<protein>
    <submittedName>
        <fullName evidence="1">Uncharacterized protein</fullName>
    </submittedName>
</protein>